<gene>
    <name evidence="1" type="ORF">CB5_LOCUS20837</name>
</gene>
<dbReference type="AlphaFoldDB" id="A0A6V7Q3W3"/>
<accession>A0A6V7Q3W3</accession>
<dbReference type="EMBL" id="LR862132">
    <property type="protein sequence ID" value="CAD1837626.1"/>
    <property type="molecule type" value="Genomic_DNA"/>
</dbReference>
<sequence>MSAGCQRLAIEHSASITATHSYFTNTSGLIHRKRVFFSGKVVGVVLEPNVHATAKMFKVSSFKFEVEKFNRKGKFGHRQKKVKAILVQKGLHKSVNGKLNKTSSISNKN</sequence>
<organism evidence="1">
    <name type="scientific">Ananas comosus var. bracteatus</name>
    <name type="common">red pineapple</name>
    <dbReference type="NCBI Taxonomy" id="296719"/>
    <lineage>
        <taxon>Eukaryota</taxon>
        <taxon>Viridiplantae</taxon>
        <taxon>Streptophyta</taxon>
        <taxon>Embryophyta</taxon>
        <taxon>Tracheophyta</taxon>
        <taxon>Spermatophyta</taxon>
        <taxon>Magnoliopsida</taxon>
        <taxon>Liliopsida</taxon>
        <taxon>Poales</taxon>
        <taxon>Bromeliaceae</taxon>
        <taxon>Bromelioideae</taxon>
        <taxon>Ananas</taxon>
    </lineage>
</organism>
<reference evidence="1" key="1">
    <citation type="submission" date="2020-07" db="EMBL/GenBank/DDBJ databases">
        <authorList>
            <person name="Lin J."/>
        </authorList>
    </citation>
    <scope>NUCLEOTIDE SEQUENCE</scope>
</reference>
<evidence type="ECO:0000313" key="1">
    <source>
        <dbReference type="EMBL" id="CAD1837626.1"/>
    </source>
</evidence>
<proteinExistence type="predicted"/>
<name>A0A6V7Q3W3_ANACO</name>
<protein>
    <submittedName>
        <fullName evidence="1">Uncharacterized protein</fullName>
    </submittedName>
</protein>